<dbReference type="GO" id="GO:0023051">
    <property type="term" value="P:regulation of signaling"/>
    <property type="evidence" value="ECO:0007669"/>
    <property type="project" value="TreeGrafter"/>
</dbReference>
<dbReference type="SMART" id="SM00049">
    <property type="entry name" value="DEP"/>
    <property type="match status" value="2"/>
</dbReference>
<name>A0A9N8H582_9STRA</name>
<dbReference type="CDD" id="cd04371">
    <property type="entry name" value="DEP"/>
    <property type="match status" value="2"/>
</dbReference>
<evidence type="ECO:0000256" key="1">
    <source>
        <dbReference type="SAM" id="MobiDB-lite"/>
    </source>
</evidence>
<dbReference type="GO" id="GO:0035556">
    <property type="term" value="P:intracellular signal transduction"/>
    <property type="evidence" value="ECO:0007669"/>
    <property type="project" value="InterPro"/>
</dbReference>
<sequence>MSSNNNNNNNNKQVKSIVRKAVQLGAPMYNSGDIAGCYNAYVIAAKEAANVNPGSPTSEALLLALQEAEAKKAPKKGAWVLRKCFDLIMAAQDDSSVSNSSDEEGQVESLSDLLARTIAKGSALFNQGDTKGCYEVYFDTAKYACMQEKIAQSTVGQWLEAATDEAMPMAESKDYAQGAWILRRCFDDILKARSNWSSTKKTSDSSMHFFHNMSPRKSSITLIGIENPMMPPSDNDDRSTVDTDGGYWQDEKIPNTSDWEIGTCIADFNHILRGTIQTSTHKRFLVTAPDSFVGSDAVHVLTSLGLAPDRDMAVMKCQMLVAGSFMIPIGDSAGFQDGTHLYRFSTLDEMKAQLEKFQKKAPHKEGSQQAQLTLALQITLREASATTTATTTTTSPLQPLSSSTTEEQQKGVDLAKMAQKAEQVISIKDRTHLLKTYPNCFVGKDAVATLVQQHVCRSKEEAIEAMKELHAVGLIHHVLYHHGFENKQLFYRFTAPGDLRKALDAIRPATEVTRHAALVTRYQQHVGALNVTSILNSFFGCTDKEGWDVVDLQNWRNNMKRWGFGRREDQDDVMVERLAPLALTTSPEEWWDGLTPEEQEEWTSPWGILAQVAIFDQVPRSAFRGTPDAFKWDDLAIKASKLAIERGYFDTAYKSTLNQFLVLLPLEHSESWEDQKLGVSLLLKLLSTVAIQDEGLSDYEIVKRLEFSKRLATAFLEHAQVIAKFKHYPHRNGPLGRTTTLEERVWLASDLVPRWAKSQNPEDASKNVIQLPVIPLKKLTRG</sequence>
<evidence type="ECO:0000259" key="2">
    <source>
        <dbReference type="PROSITE" id="PS50186"/>
    </source>
</evidence>
<dbReference type="InterPro" id="IPR000591">
    <property type="entry name" value="DEP_dom"/>
</dbReference>
<evidence type="ECO:0000313" key="4">
    <source>
        <dbReference type="Proteomes" id="UP001153069"/>
    </source>
</evidence>
<dbReference type="PANTHER" id="PTHR22829">
    <property type="entry name" value="DEP DOMAIN PROTEIN"/>
    <property type="match status" value="1"/>
</dbReference>
<dbReference type="PROSITE" id="PS50186">
    <property type="entry name" value="DEP"/>
    <property type="match status" value="2"/>
</dbReference>
<dbReference type="EMBL" id="CAICTM010000105">
    <property type="protein sequence ID" value="CAB9501356.1"/>
    <property type="molecule type" value="Genomic_DNA"/>
</dbReference>
<dbReference type="SUPFAM" id="SSF48452">
    <property type="entry name" value="TPR-like"/>
    <property type="match status" value="1"/>
</dbReference>
<dbReference type="Pfam" id="PF06041">
    <property type="entry name" value="DUF924"/>
    <property type="match status" value="1"/>
</dbReference>
<dbReference type="InterPro" id="IPR011990">
    <property type="entry name" value="TPR-like_helical_dom_sf"/>
</dbReference>
<dbReference type="Gene3D" id="1.10.10.10">
    <property type="entry name" value="Winged helix-like DNA-binding domain superfamily/Winged helix DNA-binding domain"/>
    <property type="match status" value="2"/>
</dbReference>
<dbReference type="InterPro" id="IPR051832">
    <property type="entry name" value="mTOR-Rac_regulators"/>
</dbReference>
<dbReference type="Pfam" id="PF00610">
    <property type="entry name" value="DEP"/>
    <property type="match status" value="2"/>
</dbReference>
<comment type="caution">
    <text evidence="3">The sequence shown here is derived from an EMBL/GenBank/DDBJ whole genome shotgun (WGS) entry which is preliminary data.</text>
</comment>
<dbReference type="InterPro" id="IPR010323">
    <property type="entry name" value="DUF924"/>
</dbReference>
<dbReference type="Gene3D" id="1.25.40.10">
    <property type="entry name" value="Tetratricopeptide repeat domain"/>
    <property type="match status" value="1"/>
</dbReference>
<dbReference type="AlphaFoldDB" id="A0A9N8H582"/>
<dbReference type="SUPFAM" id="SSF46785">
    <property type="entry name" value="Winged helix' DNA-binding domain"/>
    <property type="match status" value="2"/>
</dbReference>
<reference evidence="3" key="1">
    <citation type="submission" date="2020-06" db="EMBL/GenBank/DDBJ databases">
        <authorList>
            <consortium name="Plant Systems Biology data submission"/>
        </authorList>
    </citation>
    <scope>NUCLEOTIDE SEQUENCE</scope>
    <source>
        <strain evidence="3">D6</strain>
    </source>
</reference>
<keyword evidence="4" id="KW-1185">Reference proteome</keyword>
<dbReference type="InterPro" id="IPR036390">
    <property type="entry name" value="WH_DNA-bd_sf"/>
</dbReference>
<feature type="domain" description="DEP" evidence="2">
    <location>
        <begin position="272"/>
        <end position="346"/>
    </location>
</feature>
<protein>
    <submittedName>
        <fullName evidence="3">DEP domain-containing mTOR-interacting protein</fullName>
    </submittedName>
</protein>
<feature type="region of interest" description="Disordered" evidence="1">
    <location>
        <begin position="385"/>
        <end position="405"/>
    </location>
</feature>
<evidence type="ECO:0000313" key="3">
    <source>
        <dbReference type="EMBL" id="CAB9501356.1"/>
    </source>
</evidence>
<dbReference type="InterPro" id="IPR036388">
    <property type="entry name" value="WH-like_DNA-bd_sf"/>
</dbReference>
<dbReference type="Proteomes" id="UP001153069">
    <property type="component" value="Unassembled WGS sequence"/>
</dbReference>
<proteinExistence type="predicted"/>
<accession>A0A9N8H582</accession>
<dbReference type="PANTHER" id="PTHR22829:SF16">
    <property type="entry name" value="PH DOMAIN-CONTAINING PROTEIN"/>
    <property type="match status" value="1"/>
</dbReference>
<organism evidence="3 4">
    <name type="scientific">Seminavis robusta</name>
    <dbReference type="NCBI Taxonomy" id="568900"/>
    <lineage>
        <taxon>Eukaryota</taxon>
        <taxon>Sar</taxon>
        <taxon>Stramenopiles</taxon>
        <taxon>Ochrophyta</taxon>
        <taxon>Bacillariophyta</taxon>
        <taxon>Bacillariophyceae</taxon>
        <taxon>Bacillariophycidae</taxon>
        <taxon>Naviculales</taxon>
        <taxon>Naviculaceae</taxon>
        <taxon>Seminavis</taxon>
    </lineage>
</organism>
<gene>
    <name evidence="3" type="ORF">SEMRO_106_G053570.1</name>
</gene>
<dbReference type="Gene3D" id="1.20.58.320">
    <property type="entry name" value="TPR-like"/>
    <property type="match status" value="1"/>
</dbReference>
<dbReference type="OrthoDB" id="414698at2759"/>
<feature type="domain" description="DEP" evidence="2">
    <location>
        <begin position="421"/>
        <end position="495"/>
    </location>
</feature>